<protein>
    <recommendedName>
        <fullName evidence="4">Hemolysin XhlA</fullName>
    </recommendedName>
</protein>
<evidence type="ECO:0000256" key="1">
    <source>
        <dbReference type="SAM" id="Coils"/>
    </source>
</evidence>
<evidence type="ECO:0008006" key="4">
    <source>
        <dbReference type="Google" id="ProtNLM"/>
    </source>
</evidence>
<evidence type="ECO:0000313" key="2">
    <source>
        <dbReference type="EMBL" id="GAA4647887.1"/>
    </source>
</evidence>
<dbReference type="Proteomes" id="UP001500604">
    <property type="component" value="Unassembled WGS sequence"/>
</dbReference>
<organism evidence="2 3">
    <name type="scientific">Kistimonas scapharcae</name>
    <dbReference type="NCBI Taxonomy" id="1036133"/>
    <lineage>
        <taxon>Bacteria</taxon>
        <taxon>Pseudomonadati</taxon>
        <taxon>Pseudomonadota</taxon>
        <taxon>Gammaproteobacteria</taxon>
        <taxon>Oceanospirillales</taxon>
        <taxon>Endozoicomonadaceae</taxon>
        <taxon>Kistimonas</taxon>
    </lineage>
</organism>
<comment type="caution">
    <text evidence="2">The sequence shown here is derived from an EMBL/GenBank/DDBJ whole genome shotgun (WGS) entry which is preliminary data.</text>
</comment>
<keyword evidence="3" id="KW-1185">Reference proteome</keyword>
<name>A0ABP8UWC4_9GAMM</name>
<accession>A0ABP8UWC4</accession>
<dbReference type="RefSeq" id="WP_345192841.1">
    <property type="nucleotide sequence ID" value="NZ_BAABFL010000011.1"/>
</dbReference>
<gene>
    <name evidence="2" type="ORF">GCM10023116_01490</name>
</gene>
<keyword evidence="1" id="KW-0175">Coiled coil</keyword>
<dbReference type="EMBL" id="BAABFL010000011">
    <property type="protein sequence ID" value="GAA4647887.1"/>
    <property type="molecule type" value="Genomic_DNA"/>
</dbReference>
<feature type="coiled-coil region" evidence="1">
    <location>
        <begin position="26"/>
        <end position="60"/>
    </location>
</feature>
<evidence type="ECO:0000313" key="3">
    <source>
        <dbReference type="Proteomes" id="UP001500604"/>
    </source>
</evidence>
<proteinExistence type="predicted"/>
<sequence length="92" mass="10505">MTDMIRQRLDQIDGKLDKLSDAVSRLAAVEERLIHQNHTLDNLNHKLEDSEKRIRLLEHQASARGVVLASVERFGWLILTTTIGIVAYTLKD</sequence>
<reference evidence="3" key="1">
    <citation type="journal article" date="2019" name="Int. J. Syst. Evol. Microbiol.">
        <title>The Global Catalogue of Microorganisms (GCM) 10K type strain sequencing project: providing services to taxonomists for standard genome sequencing and annotation.</title>
        <authorList>
            <consortium name="The Broad Institute Genomics Platform"/>
            <consortium name="The Broad Institute Genome Sequencing Center for Infectious Disease"/>
            <person name="Wu L."/>
            <person name="Ma J."/>
        </authorList>
    </citation>
    <scope>NUCLEOTIDE SEQUENCE [LARGE SCALE GENOMIC DNA]</scope>
    <source>
        <strain evidence="3">JCM 17805</strain>
    </source>
</reference>